<dbReference type="SUPFAM" id="SSF53850">
    <property type="entry name" value="Periplasmic binding protein-like II"/>
    <property type="match status" value="1"/>
</dbReference>
<sequence>MKSLKIILGLLIMIAIVSGCSKGTDKEANQGTENSPVPAPTETAIKEPVEELEPVTLKLYHPGGYFSEQDFKSLLADPVKKKYKHITLEMVATPESLENLFAAGEQIDLYATFYGNLKGFEDLNFLGDITPLAEKYNFDLSRFDQGALDAVRAMSDKGELYALPYARNINGLYYNKDIFDKFAIPYPKDGMTWEEATELAKKLTSEVDGVKYRGIAPQSHEVLLFQKSLAFVDAKTDAVMEDIEPYKAAFEVGKQIYSIAGNEYDPNPFGSFFEAKNLAMFASVNLFHILKTIPELNWDVAQFPSFSDKPNIGTLYDLHVIAPNKNSKHQDDIMRVMEVLFSDEVQMDMVRKNAKVSTLADAKYKEQFGQDIPELQGKSIDSVFKTTPAPAPGFSPYLGEASVILGTKYAEYMQGQKDVNTALREAKEEIEKHIAAVKQK</sequence>
<evidence type="ECO:0000256" key="2">
    <source>
        <dbReference type="ARBA" id="ARBA00008520"/>
    </source>
</evidence>
<reference evidence="6 7" key="1">
    <citation type="submission" date="2021-03" db="EMBL/GenBank/DDBJ databases">
        <title>Genomic Encyclopedia of Type Strains, Phase IV (KMG-IV): sequencing the most valuable type-strain genomes for metagenomic binning, comparative biology and taxonomic classification.</title>
        <authorList>
            <person name="Goeker M."/>
        </authorList>
    </citation>
    <scope>NUCLEOTIDE SEQUENCE [LARGE SCALE GENOMIC DNA]</scope>
    <source>
        <strain evidence="6 7">DSM 26048</strain>
    </source>
</reference>
<dbReference type="RefSeq" id="WP_209979627.1">
    <property type="nucleotide sequence ID" value="NZ_JAGGLB010000058.1"/>
</dbReference>
<feature type="chain" id="PRO_5045561012" evidence="5">
    <location>
        <begin position="24"/>
        <end position="440"/>
    </location>
</feature>
<dbReference type="PROSITE" id="PS51257">
    <property type="entry name" value="PROKAR_LIPOPROTEIN"/>
    <property type="match status" value="1"/>
</dbReference>
<evidence type="ECO:0000313" key="7">
    <source>
        <dbReference type="Proteomes" id="UP001519287"/>
    </source>
</evidence>
<evidence type="ECO:0000256" key="3">
    <source>
        <dbReference type="ARBA" id="ARBA00022448"/>
    </source>
</evidence>
<name>A0ABS4JCP0_9BACL</name>
<dbReference type="Proteomes" id="UP001519287">
    <property type="component" value="Unassembled WGS sequence"/>
</dbReference>
<keyword evidence="6" id="KW-0762">Sugar transport</keyword>
<organism evidence="6 7">
    <name type="scientific">Paenibacillus eucommiae</name>
    <dbReference type="NCBI Taxonomy" id="1355755"/>
    <lineage>
        <taxon>Bacteria</taxon>
        <taxon>Bacillati</taxon>
        <taxon>Bacillota</taxon>
        <taxon>Bacilli</taxon>
        <taxon>Bacillales</taxon>
        <taxon>Paenibacillaceae</taxon>
        <taxon>Paenibacillus</taxon>
    </lineage>
</organism>
<protein>
    <submittedName>
        <fullName evidence="6">Multiple sugar transport system substrate-binding protein</fullName>
    </submittedName>
</protein>
<dbReference type="Pfam" id="PF01547">
    <property type="entry name" value="SBP_bac_1"/>
    <property type="match status" value="1"/>
</dbReference>
<feature type="signal peptide" evidence="5">
    <location>
        <begin position="1"/>
        <end position="23"/>
    </location>
</feature>
<dbReference type="Gene3D" id="3.40.190.10">
    <property type="entry name" value="Periplasmic binding protein-like II"/>
    <property type="match status" value="1"/>
</dbReference>
<comment type="subcellular location">
    <subcellularLocation>
        <location evidence="1">Cell envelope</location>
    </subcellularLocation>
</comment>
<keyword evidence="7" id="KW-1185">Reference proteome</keyword>
<evidence type="ECO:0000256" key="1">
    <source>
        <dbReference type="ARBA" id="ARBA00004196"/>
    </source>
</evidence>
<evidence type="ECO:0000256" key="5">
    <source>
        <dbReference type="SAM" id="SignalP"/>
    </source>
</evidence>
<comment type="caution">
    <text evidence="6">The sequence shown here is derived from an EMBL/GenBank/DDBJ whole genome shotgun (WGS) entry which is preliminary data.</text>
</comment>
<keyword evidence="4 5" id="KW-0732">Signal</keyword>
<evidence type="ECO:0000313" key="6">
    <source>
        <dbReference type="EMBL" id="MBP1996836.1"/>
    </source>
</evidence>
<keyword evidence="3" id="KW-0813">Transport</keyword>
<comment type="similarity">
    <text evidence="2">Belongs to the bacterial solute-binding protein 1 family.</text>
</comment>
<dbReference type="EMBL" id="JAGGLB010000058">
    <property type="protein sequence ID" value="MBP1996836.1"/>
    <property type="molecule type" value="Genomic_DNA"/>
</dbReference>
<accession>A0ABS4JCP0</accession>
<dbReference type="PANTHER" id="PTHR43649:SF31">
    <property type="entry name" value="SN-GLYCEROL-3-PHOSPHATE-BINDING PERIPLASMIC PROTEIN UGPB"/>
    <property type="match status" value="1"/>
</dbReference>
<dbReference type="InterPro" id="IPR006059">
    <property type="entry name" value="SBP"/>
</dbReference>
<proteinExistence type="inferred from homology"/>
<dbReference type="PANTHER" id="PTHR43649">
    <property type="entry name" value="ARABINOSE-BINDING PROTEIN-RELATED"/>
    <property type="match status" value="1"/>
</dbReference>
<evidence type="ECO:0000256" key="4">
    <source>
        <dbReference type="ARBA" id="ARBA00022729"/>
    </source>
</evidence>
<gene>
    <name evidence="6" type="ORF">J2Z66_008496</name>
</gene>
<dbReference type="InterPro" id="IPR050490">
    <property type="entry name" value="Bact_solute-bd_prot1"/>
</dbReference>